<protein>
    <submittedName>
        <fullName evidence="1">ROK family protein</fullName>
    </submittedName>
</protein>
<reference evidence="1" key="1">
    <citation type="submission" date="2021-08" db="EMBL/GenBank/DDBJ databases">
        <title>Genome of a novel bacterium of the phylum Verrucomicrobia, Oleiharenicola sp. KSB-15.</title>
        <authorList>
            <person name="Chung J.-H."/>
            <person name="Ahn J.-H."/>
            <person name="Yoon Y."/>
            <person name="Kim D.-Y."/>
            <person name="An S.-H."/>
            <person name="Park I."/>
            <person name="Yeon J."/>
        </authorList>
    </citation>
    <scope>NUCLEOTIDE SEQUENCE</scope>
    <source>
        <strain evidence="1">KSB-15</strain>
    </source>
</reference>
<dbReference type="InterPro" id="IPR043129">
    <property type="entry name" value="ATPase_NBD"/>
</dbReference>
<dbReference type="Pfam" id="PF00480">
    <property type="entry name" value="ROK"/>
    <property type="match status" value="1"/>
</dbReference>
<dbReference type="PANTHER" id="PTHR18964">
    <property type="entry name" value="ROK (REPRESSOR, ORF, KINASE) FAMILY"/>
    <property type="match status" value="1"/>
</dbReference>
<dbReference type="RefSeq" id="WP_220163222.1">
    <property type="nucleotide sequence ID" value="NZ_CP080507.1"/>
</dbReference>
<dbReference type="Gene3D" id="3.30.420.40">
    <property type="match status" value="2"/>
</dbReference>
<dbReference type="InterPro" id="IPR000600">
    <property type="entry name" value="ROK"/>
</dbReference>
<proteinExistence type="predicted"/>
<gene>
    <name evidence="1" type="ORF">K0B96_01945</name>
</gene>
<accession>A0A8F9XLV3</accession>
<name>A0A8F9XLV3_9BACT</name>
<dbReference type="EMBL" id="CP080507">
    <property type="protein sequence ID" value="QYM79404.1"/>
    <property type="molecule type" value="Genomic_DNA"/>
</dbReference>
<dbReference type="NCBIfam" id="NF045942">
    <property type="entry name" value="PolPhglucPhase"/>
    <property type="match status" value="1"/>
</dbReference>
<dbReference type="PANTHER" id="PTHR18964:SF146">
    <property type="entry name" value="POLYPHOSPHATE GLUCOKINASE"/>
    <property type="match status" value="1"/>
</dbReference>
<evidence type="ECO:0000313" key="1">
    <source>
        <dbReference type="EMBL" id="QYM79404.1"/>
    </source>
</evidence>
<organism evidence="1 2">
    <name type="scientific">Horticoccus luteus</name>
    <dbReference type="NCBI Taxonomy" id="2862869"/>
    <lineage>
        <taxon>Bacteria</taxon>
        <taxon>Pseudomonadati</taxon>
        <taxon>Verrucomicrobiota</taxon>
        <taxon>Opitutia</taxon>
        <taxon>Opitutales</taxon>
        <taxon>Opitutaceae</taxon>
        <taxon>Horticoccus</taxon>
    </lineage>
</organism>
<evidence type="ECO:0000313" key="2">
    <source>
        <dbReference type="Proteomes" id="UP000825051"/>
    </source>
</evidence>
<keyword evidence="2" id="KW-1185">Reference proteome</keyword>
<sequence length="248" mass="26383">MKILGIDIGGSAVKGAPVETTTGQLLAERCRVATPTVLPPAELAAVVGEIVAHFRWRGRIGIGFPGVVHGPRILTSANLHPDFIGCDGRTLFEQATKRPVNLVNDADAAGLAEVKFGAGRGRPGTVLLLTLGTGIGSALFCGGALYQNSELGHLPWTRGKSAEKFMSGAARKDLNLDWEEWAGRLSDYLGVLERILWPELIIIGGGVSAKHRKYFHFLKTRAKVVPAEFLNEAGIVGAALWAEGQRGA</sequence>
<dbReference type="AlphaFoldDB" id="A0A8F9XLV3"/>
<dbReference type="CDD" id="cd24058">
    <property type="entry name" value="ASKHA_NBD_ROK_PPGK"/>
    <property type="match status" value="1"/>
</dbReference>
<dbReference type="KEGG" id="ole:K0B96_01945"/>
<dbReference type="Proteomes" id="UP000825051">
    <property type="component" value="Chromosome"/>
</dbReference>
<dbReference type="SUPFAM" id="SSF53067">
    <property type="entry name" value="Actin-like ATPase domain"/>
    <property type="match status" value="1"/>
</dbReference>